<dbReference type="InParanoid" id="E4ZHA6"/>
<evidence type="ECO:0000313" key="1">
    <source>
        <dbReference type="EMBL" id="CBX90676.1"/>
    </source>
</evidence>
<dbReference type="EMBL" id="FP929065">
    <property type="protein sequence ID" value="CBX90676.1"/>
    <property type="molecule type" value="Genomic_DNA"/>
</dbReference>
<dbReference type="Proteomes" id="UP000002668">
    <property type="component" value="Genome"/>
</dbReference>
<dbReference type="VEuPathDB" id="FungiDB:LEMA_uP057100.1"/>
<keyword evidence="2" id="KW-1185">Reference proteome</keyword>
<accession>E4ZHA6</accession>
<sequence length="36" mass="4236">MTRNPCVHKPNDDYEKTNAIYARNIQADLLHLYSMV</sequence>
<name>E4ZHA6_LEPMJ</name>
<evidence type="ECO:0000313" key="2">
    <source>
        <dbReference type="Proteomes" id="UP000002668"/>
    </source>
</evidence>
<dbReference type="AlphaFoldDB" id="E4ZHA6"/>
<organism evidence="2">
    <name type="scientific">Leptosphaeria maculans (strain JN3 / isolate v23.1.3 / race Av1-4-5-6-7-8)</name>
    <name type="common">Blackleg fungus</name>
    <name type="synonym">Phoma lingam</name>
    <dbReference type="NCBI Taxonomy" id="985895"/>
    <lineage>
        <taxon>Eukaryota</taxon>
        <taxon>Fungi</taxon>
        <taxon>Dikarya</taxon>
        <taxon>Ascomycota</taxon>
        <taxon>Pezizomycotina</taxon>
        <taxon>Dothideomycetes</taxon>
        <taxon>Pleosporomycetidae</taxon>
        <taxon>Pleosporales</taxon>
        <taxon>Pleosporineae</taxon>
        <taxon>Leptosphaeriaceae</taxon>
        <taxon>Plenodomus</taxon>
        <taxon>Plenodomus lingam/Leptosphaeria maculans species complex</taxon>
    </lineage>
</organism>
<gene>
    <name evidence="1" type="ORF">LEMA_uP057100.1</name>
</gene>
<proteinExistence type="predicted"/>
<protein>
    <submittedName>
        <fullName evidence="1">Predicted protein</fullName>
    </submittedName>
</protein>
<dbReference type="HOGENOM" id="CLU_3359844_0_0_1"/>
<reference evidence="2" key="1">
    <citation type="journal article" date="2011" name="Nat. Commun.">
        <title>Effector diversification within compartments of the Leptosphaeria maculans genome affected by Repeat-Induced Point mutations.</title>
        <authorList>
            <person name="Rouxel T."/>
            <person name="Grandaubert J."/>
            <person name="Hane J.K."/>
            <person name="Hoede C."/>
            <person name="van de Wouw A.P."/>
            <person name="Couloux A."/>
            <person name="Dominguez V."/>
            <person name="Anthouard V."/>
            <person name="Bally P."/>
            <person name="Bourras S."/>
            <person name="Cozijnsen A.J."/>
            <person name="Ciuffetti L.M."/>
            <person name="Degrave A."/>
            <person name="Dilmaghani A."/>
            <person name="Duret L."/>
            <person name="Fudal I."/>
            <person name="Goodwin S.B."/>
            <person name="Gout L."/>
            <person name="Glaser N."/>
            <person name="Linglin J."/>
            <person name="Kema G.H.J."/>
            <person name="Lapalu N."/>
            <person name="Lawrence C.B."/>
            <person name="May K."/>
            <person name="Meyer M."/>
            <person name="Ollivier B."/>
            <person name="Poulain J."/>
            <person name="Schoch C.L."/>
            <person name="Simon A."/>
            <person name="Spatafora J.W."/>
            <person name="Stachowiak A."/>
            <person name="Turgeon B.G."/>
            <person name="Tyler B.M."/>
            <person name="Vincent D."/>
            <person name="Weissenbach J."/>
            <person name="Amselem J."/>
            <person name="Quesneville H."/>
            <person name="Oliver R.P."/>
            <person name="Wincker P."/>
            <person name="Balesdent M.-H."/>
            <person name="Howlett B.J."/>
        </authorList>
    </citation>
    <scope>NUCLEOTIDE SEQUENCE [LARGE SCALE GENOMIC DNA]</scope>
    <source>
        <strain evidence="2">JN3 / isolate v23.1.3 / race Av1-4-5-6-7-8</strain>
    </source>
</reference>